<protein>
    <recommendedName>
        <fullName evidence="4">Ig-like domain-containing protein</fullName>
    </recommendedName>
</protein>
<reference evidence="2 3" key="1">
    <citation type="submission" date="2024-10" db="EMBL/GenBank/DDBJ databases">
        <title>The Natural Products Discovery Center: Release of the First 8490 Sequenced Strains for Exploring Actinobacteria Biosynthetic Diversity.</title>
        <authorList>
            <person name="Kalkreuter E."/>
            <person name="Kautsar S.A."/>
            <person name="Yang D."/>
            <person name="Bader C.D."/>
            <person name="Teijaro C.N."/>
            <person name="Fluegel L."/>
            <person name="Davis C.M."/>
            <person name="Simpson J.R."/>
            <person name="Lauterbach L."/>
            <person name="Steele A.D."/>
            <person name="Gui C."/>
            <person name="Meng S."/>
            <person name="Li G."/>
            <person name="Viehrig K."/>
            <person name="Ye F."/>
            <person name="Su P."/>
            <person name="Kiefer A.F."/>
            <person name="Nichols A."/>
            <person name="Cepeda A.J."/>
            <person name="Yan W."/>
            <person name="Fan B."/>
            <person name="Jiang Y."/>
            <person name="Adhikari A."/>
            <person name="Zheng C.-J."/>
            <person name="Schuster L."/>
            <person name="Cowan T.M."/>
            <person name="Smanski M.J."/>
            <person name="Chevrette M.G."/>
            <person name="De Carvalho L.P.S."/>
            <person name="Shen B."/>
        </authorList>
    </citation>
    <scope>NUCLEOTIDE SEQUENCE [LARGE SCALE GENOMIC DNA]</scope>
    <source>
        <strain evidence="2 3">NPDC001650</strain>
    </source>
</reference>
<name>A0ABW6U856_9ACTN</name>
<accession>A0ABW6U856</accession>
<comment type="caution">
    <text evidence="2">The sequence shown here is derived from an EMBL/GenBank/DDBJ whole genome shotgun (WGS) entry which is preliminary data.</text>
</comment>
<gene>
    <name evidence="2" type="ORF">ACFYZM_24900</name>
</gene>
<dbReference type="Proteomes" id="UP001602123">
    <property type="component" value="Unassembled WGS sequence"/>
</dbReference>
<keyword evidence="3" id="KW-1185">Reference proteome</keyword>
<sequence length="188" mass="19326">MNILRITATTLLTLAVLATPTAASATRPTARQTGATALRCRVTTDPGHPVTFSPDLTLQPRTTRVSGAFRLTDCTSPDGTHSQVRSGTAMVQGTGRASCSGASDVTGSGTVTWYDRSGHHAGTSTLRPALRSANSYNPGDSLLAGNVTHGLLAGTRAAGSITPTSNVSMCARSGLRSLLGSGTLRFLR</sequence>
<proteinExistence type="predicted"/>
<evidence type="ECO:0008006" key="4">
    <source>
        <dbReference type="Google" id="ProtNLM"/>
    </source>
</evidence>
<feature type="chain" id="PRO_5045812676" description="Ig-like domain-containing protein" evidence="1">
    <location>
        <begin position="26"/>
        <end position="188"/>
    </location>
</feature>
<dbReference type="RefSeq" id="WP_388631079.1">
    <property type="nucleotide sequence ID" value="NZ_JBIAUT010000010.1"/>
</dbReference>
<keyword evidence="1" id="KW-0732">Signal</keyword>
<dbReference type="EMBL" id="JBIAUT010000010">
    <property type="protein sequence ID" value="MFF4219492.1"/>
    <property type="molecule type" value="Genomic_DNA"/>
</dbReference>
<evidence type="ECO:0000313" key="3">
    <source>
        <dbReference type="Proteomes" id="UP001602123"/>
    </source>
</evidence>
<feature type="signal peptide" evidence="1">
    <location>
        <begin position="1"/>
        <end position="25"/>
    </location>
</feature>
<evidence type="ECO:0000256" key="1">
    <source>
        <dbReference type="SAM" id="SignalP"/>
    </source>
</evidence>
<evidence type="ECO:0000313" key="2">
    <source>
        <dbReference type="EMBL" id="MFF4219492.1"/>
    </source>
</evidence>
<organism evidence="2 3">
    <name type="scientific">Streptomyces nondiastaticus</name>
    <dbReference type="NCBI Taxonomy" id="3154512"/>
    <lineage>
        <taxon>Bacteria</taxon>
        <taxon>Bacillati</taxon>
        <taxon>Actinomycetota</taxon>
        <taxon>Actinomycetes</taxon>
        <taxon>Kitasatosporales</taxon>
        <taxon>Streptomycetaceae</taxon>
        <taxon>Streptomyces</taxon>
    </lineage>
</organism>